<evidence type="ECO:0000256" key="5">
    <source>
        <dbReference type="ARBA" id="ARBA00023157"/>
    </source>
</evidence>
<dbReference type="Proteomes" id="UP000694427">
    <property type="component" value="Unplaced"/>
</dbReference>
<dbReference type="GO" id="GO:0005576">
    <property type="term" value="C:extracellular region"/>
    <property type="evidence" value="ECO:0007669"/>
    <property type="project" value="UniProtKB-SubCell"/>
</dbReference>
<dbReference type="SMART" id="SM00186">
    <property type="entry name" value="FBG"/>
    <property type="match status" value="1"/>
</dbReference>
<dbReference type="AlphaFoldDB" id="A0A8C1QL80"/>
<name>A0A8C1QL80_CYPCA</name>
<protein>
    <recommendedName>
        <fullName evidence="8">Fibrinogen C-terminal domain-containing protein</fullName>
    </recommendedName>
</protein>
<keyword evidence="3 7" id="KW-0732">Signal</keyword>
<reference evidence="9" key="1">
    <citation type="submission" date="2025-08" db="UniProtKB">
        <authorList>
            <consortium name="Ensembl"/>
        </authorList>
    </citation>
    <scope>IDENTIFICATION</scope>
</reference>
<comment type="subcellular location">
    <subcellularLocation>
        <location evidence="1">Secreted</location>
    </subcellularLocation>
</comment>
<accession>A0A8C1QL80</accession>
<proteinExistence type="predicted"/>
<evidence type="ECO:0000313" key="9">
    <source>
        <dbReference type="Ensembl" id="ENSCCRP00010048680.1"/>
    </source>
</evidence>
<dbReference type="Pfam" id="PF00147">
    <property type="entry name" value="Fibrinogen_C"/>
    <property type="match status" value="1"/>
</dbReference>
<keyword evidence="10" id="KW-1185">Reference proteome</keyword>
<evidence type="ECO:0000259" key="8">
    <source>
        <dbReference type="PROSITE" id="PS51406"/>
    </source>
</evidence>
<dbReference type="GO" id="GO:0007596">
    <property type="term" value="P:blood coagulation"/>
    <property type="evidence" value="ECO:0007669"/>
    <property type="project" value="InterPro"/>
</dbReference>
<keyword evidence="2" id="KW-0964">Secreted</keyword>
<dbReference type="InterPro" id="IPR014716">
    <property type="entry name" value="Fibrinogen_a/b/g_C_1"/>
</dbReference>
<dbReference type="SUPFAM" id="SSF56496">
    <property type="entry name" value="Fibrinogen C-terminal domain-like"/>
    <property type="match status" value="1"/>
</dbReference>
<dbReference type="InterPro" id="IPR002181">
    <property type="entry name" value="Fibrinogen_a/b/g_C_dom"/>
</dbReference>
<feature type="signal peptide" evidence="7">
    <location>
        <begin position="1"/>
        <end position="19"/>
    </location>
</feature>
<evidence type="ECO:0000256" key="7">
    <source>
        <dbReference type="SAM" id="SignalP"/>
    </source>
</evidence>
<organism evidence="9 10">
    <name type="scientific">Cyprinus carpio</name>
    <name type="common">Common carp</name>
    <dbReference type="NCBI Taxonomy" id="7962"/>
    <lineage>
        <taxon>Eukaryota</taxon>
        <taxon>Metazoa</taxon>
        <taxon>Chordata</taxon>
        <taxon>Craniata</taxon>
        <taxon>Vertebrata</taxon>
        <taxon>Euteleostomi</taxon>
        <taxon>Actinopterygii</taxon>
        <taxon>Neopterygii</taxon>
        <taxon>Teleostei</taxon>
        <taxon>Ostariophysi</taxon>
        <taxon>Cypriniformes</taxon>
        <taxon>Cyprinidae</taxon>
        <taxon>Cyprininae</taxon>
        <taxon>Cyprinus</taxon>
    </lineage>
</organism>
<dbReference type="Gene3D" id="3.90.215.10">
    <property type="entry name" value="Gamma Fibrinogen, chain A, domain 1"/>
    <property type="match status" value="1"/>
</dbReference>
<keyword evidence="6" id="KW-0325">Glycoprotein</keyword>
<evidence type="ECO:0000256" key="6">
    <source>
        <dbReference type="ARBA" id="ARBA00023180"/>
    </source>
</evidence>
<keyword evidence="4" id="KW-0175">Coiled coil</keyword>
<evidence type="ECO:0000256" key="4">
    <source>
        <dbReference type="ARBA" id="ARBA00023054"/>
    </source>
</evidence>
<dbReference type="PANTHER" id="PTHR47221">
    <property type="entry name" value="FIBRINOGEN ALPHA CHAIN"/>
    <property type="match status" value="1"/>
</dbReference>
<dbReference type="Ensembl" id="ENSCCRT00010053351.1">
    <property type="protein sequence ID" value="ENSCCRP00010048680.1"/>
    <property type="gene ID" value="ENSCCRG00010020591.1"/>
</dbReference>
<sequence>MWVFLVAFLPAVLMSECRHDEEMPVDCSDIYKSGQTLGGIYTIYPTSDIPVRVNCHMISCGSDEDNGGWTVIQRRMDGSVNFYQPWDQYKRGFGNVEGEYWLGLENIYQLTRKKKYMLRVDLEDFEGNKVFALYSSFSVDCEMDGYQLHVSGFTDGGAGRTLIYTYENTFPLSYCPQRCSSSLQVTHYLVTMIRSSPLLTRTKIPGEITAPNIISGDCGTTAVSMQTPTVCIYGKKIPSTAPLVLFG</sequence>
<reference evidence="9" key="2">
    <citation type="submission" date="2025-09" db="UniProtKB">
        <authorList>
            <consortium name="Ensembl"/>
        </authorList>
    </citation>
    <scope>IDENTIFICATION</scope>
</reference>
<feature type="chain" id="PRO_5034886189" description="Fibrinogen C-terminal domain-containing protein" evidence="7">
    <location>
        <begin position="20"/>
        <end position="247"/>
    </location>
</feature>
<evidence type="ECO:0000256" key="1">
    <source>
        <dbReference type="ARBA" id="ARBA00004613"/>
    </source>
</evidence>
<keyword evidence="5" id="KW-1015">Disulfide bond</keyword>
<dbReference type="PANTHER" id="PTHR47221:SF6">
    <property type="entry name" value="FIBRINOGEN ALPHA CHAIN"/>
    <property type="match status" value="1"/>
</dbReference>
<evidence type="ECO:0000256" key="2">
    <source>
        <dbReference type="ARBA" id="ARBA00022525"/>
    </source>
</evidence>
<feature type="domain" description="Fibrinogen C-terminal" evidence="8">
    <location>
        <begin position="18"/>
        <end position="173"/>
    </location>
</feature>
<dbReference type="InterPro" id="IPR036056">
    <property type="entry name" value="Fibrinogen-like_C"/>
</dbReference>
<dbReference type="CDD" id="cd00087">
    <property type="entry name" value="FReD"/>
    <property type="match status" value="1"/>
</dbReference>
<dbReference type="PROSITE" id="PS51406">
    <property type="entry name" value="FIBRINOGEN_C_2"/>
    <property type="match status" value="1"/>
</dbReference>
<evidence type="ECO:0000256" key="3">
    <source>
        <dbReference type="ARBA" id="ARBA00022729"/>
    </source>
</evidence>
<dbReference type="InterPro" id="IPR037579">
    <property type="entry name" value="FIB_ANG-like"/>
</dbReference>
<evidence type="ECO:0000313" key="10">
    <source>
        <dbReference type="Proteomes" id="UP000694427"/>
    </source>
</evidence>